<evidence type="ECO:0000256" key="2">
    <source>
        <dbReference type="ARBA" id="ARBA00022679"/>
    </source>
</evidence>
<keyword evidence="2" id="KW-0808">Transferase</keyword>
<dbReference type="InterPro" id="IPR044139">
    <property type="entry name" value="CysN_NoDQ_III"/>
</dbReference>
<dbReference type="InterPro" id="IPR005225">
    <property type="entry name" value="Small_GTP-bd"/>
</dbReference>
<dbReference type="InterPro" id="IPR031157">
    <property type="entry name" value="G_TR_CS"/>
</dbReference>
<evidence type="ECO:0000256" key="6">
    <source>
        <dbReference type="ARBA" id="ARBA00023134"/>
    </source>
</evidence>
<evidence type="ECO:0000256" key="5">
    <source>
        <dbReference type="ARBA" id="ARBA00022840"/>
    </source>
</evidence>
<dbReference type="RefSeq" id="WP_149385815.1">
    <property type="nucleotide sequence ID" value="NZ_VTRU01000001.1"/>
</dbReference>
<dbReference type="OrthoDB" id="9804504at2"/>
<dbReference type="InterPro" id="IPR027417">
    <property type="entry name" value="P-loop_NTPase"/>
</dbReference>
<organism evidence="8 9">
    <name type="scientific">Chryseobacterium panacisoli</name>
    <dbReference type="NCBI Taxonomy" id="1807141"/>
    <lineage>
        <taxon>Bacteria</taxon>
        <taxon>Pseudomonadati</taxon>
        <taxon>Bacteroidota</taxon>
        <taxon>Flavobacteriia</taxon>
        <taxon>Flavobacteriales</taxon>
        <taxon>Weeksellaceae</taxon>
        <taxon>Chryseobacterium group</taxon>
        <taxon>Chryseobacterium</taxon>
    </lineage>
</organism>
<dbReference type="InterPro" id="IPR054696">
    <property type="entry name" value="GTP-eEF1A_C"/>
</dbReference>
<dbReference type="GO" id="GO:0005525">
    <property type="term" value="F:GTP binding"/>
    <property type="evidence" value="ECO:0007669"/>
    <property type="project" value="UniProtKB-KW"/>
</dbReference>
<keyword evidence="9" id="KW-1185">Reference proteome</keyword>
<dbReference type="NCBIfam" id="TIGR02034">
    <property type="entry name" value="CysN"/>
    <property type="match status" value="1"/>
</dbReference>
<dbReference type="InterPro" id="IPR011779">
    <property type="entry name" value="SO4_adenylTrfase_lsu"/>
</dbReference>
<dbReference type="GO" id="GO:0004781">
    <property type="term" value="F:sulfate adenylyltransferase (ATP) activity"/>
    <property type="evidence" value="ECO:0007669"/>
    <property type="project" value="UniProtKB-EC"/>
</dbReference>
<reference evidence="8 9" key="1">
    <citation type="submission" date="2019-08" db="EMBL/GenBank/DDBJ databases">
        <title>Draft genome sequence of Chryseobacterium sp. Gsoil 183.</title>
        <authorList>
            <person name="Im W.-T."/>
        </authorList>
    </citation>
    <scope>NUCLEOTIDE SEQUENCE [LARGE SCALE GENOMIC DNA]</scope>
    <source>
        <strain evidence="8 9">Gsoil 183</strain>
        <plasmid evidence="8">unnamed1</plasmid>
    </source>
</reference>
<dbReference type="SUPFAM" id="SSF50465">
    <property type="entry name" value="EF-Tu/eEF-1alpha/eIF2-gamma C-terminal domain"/>
    <property type="match status" value="1"/>
</dbReference>
<keyword evidence="8" id="KW-0614">Plasmid</keyword>
<dbReference type="AlphaFoldDB" id="A0A5D8ZX57"/>
<dbReference type="PRINTS" id="PR00315">
    <property type="entry name" value="ELONGATNFCT"/>
</dbReference>
<dbReference type="GO" id="GO:0006790">
    <property type="term" value="P:sulfur compound metabolic process"/>
    <property type="evidence" value="ECO:0007669"/>
    <property type="project" value="InterPro"/>
</dbReference>
<dbReference type="InterPro" id="IPR000795">
    <property type="entry name" value="T_Tr_GTP-bd_dom"/>
</dbReference>
<dbReference type="InterPro" id="IPR050100">
    <property type="entry name" value="TRAFAC_GTPase_members"/>
</dbReference>
<evidence type="ECO:0000313" key="8">
    <source>
        <dbReference type="EMBL" id="TZF98642.1"/>
    </source>
</evidence>
<comment type="caution">
    <text evidence="8">The sequence shown here is derived from an EMBL/GenBank/DDBJ whole genome shotgun (WGS) entry which is preliminary data.</text>
</comment>
<keyword evidence="3" id="KW-0548">Nucleotidyltransferase</keyword>
<dbReference type="InterPro" id="IPR009001">
    <property type="entry name" value="Transl_elong_EF1A/Init_IF2_C"/>
</dbReference>
<dbReference type="FunFam" id="3.40.50.300:FF:000119">
    <property type="entry name" value="Sulfate adenylyltransferase subunit 1"/>
    <property type="match status" value="1"/>
</dbReference>
<dbReference type="PANTHER" id="PTHR23115">
    <property type="entry name" value="TRANSLATION FACTOR"/>
    <property type="match status" value="1"/>
</dbReference>
<evidence type="ECO:0000256" key="3">
    <source>
        <dbReference type="ARBA" id="ARBA00022695"/>
    </source>
</evidence>
<dbReference type="InterPro" id="IPR041757">
    <property type="entry name" value="CysN_GTP-bd"/>
</dbReference>
<gene>
    <name evidence="8" type="ORF">FW781_01560</name>
</gene>
<keyword evidence="5" id="KW-0067">ATP-binding</keyword>
<dbReference type="SUPFAM" id="SSF52540">
    <property type="entry name" value="P-loop containing nucleoside triphosphate hydrolases"/>
    <property type="match status" value="1"/>
</dbReference>
<dbReference type="PROSITE" id="PS51722">
    <property type="entry name" value="G_TR_2"/>
    <property type="match status" value="1"/>
</dbReference>
<dbReference type="Gene3D" id="3.40.50.300">
    <property type="entry name" value="P-loop containing nucleotide triphosphate hydrolases"/>
    <property type="match status" value="1"/>
</dbReference>
<name>A0A5D8ZX57_9FLAO</name>
<feature type="domain" description="Tr-type G" evidence="7">
    <location>
        <begin position="1"/>
        <end position="214"/>
    </location>
</feature>
<dbReference type="Gene3D" id="2.40.30.10">
    <property type="entry name" value="Translation factors"/>
    <property type="match status" value="2"/>
</dbReference>
<evidence type="ECO:0000259" key="7">
    <source>
        <dbReference type="PROSITE" id="PS51722"/>
    </source>
</evidence>
<keyword evidence="4" id="KW-0547">Nucleotide-binding</keyword>
<evidence type="ECO:0000256" key="4">
    <source>
        <dbReference type="ARBA" id="ARBA00022741"/>
    </source>
</evidence>
<dbReference type="CDD" id="cd04166">
    <property type="entry name" value="CysN_ATPS"/>
    <property type="match status" value="1"/>
</dbReference>
<dbReference type="InterPro" id="IPR009000">
    <property type="entry name" value="Transl_B-barrel_sf"/>
</dbReference>
<dbReference type="SUPFAM" id="SSF50447">
    <property type="entry name" value="Translation proteins"/>
    <property type="match status" value="1"/>
</dbReference>
<dbReference type="NCBIfam" id="TIGR00231">
    <property type="entry name" value="small_GTP"/>
    <property type="match status" value="1"/>
</dbReference>
<dbReference type="Pfam" id="PF22594">
    <property type="entry name" value="GTP-eEF1A_C"/>
    <property type="match status" value="1"/>
</dbReference>
<dbReference type="EC" id="2.7.7.4" evidence="1"/>
<evidence type="ECO:0000256" key="1">
    <source>
        <dbReference type="ARBA" id="ARBA00012391"/>
    </source>
</evidence>
<protein>
    <recommendedName>
        <fullName evidence="1">sulfate adenylyltransferase</fullName>
        <ecNumber evidence="1">2.7.7.4</ecNumber>
    </recommendedName>
</protein>
<dbReference type="Proteomes" id="UP000323884">
    <property type="component" value="Unassembled WGS sequence"/>
</dbReference>
<dbReference type="GO" id="GO:0005524">
    <property type="term" value="F:ATP binding"/>
    <property type="evidence" value="ECO:0007669"/>
    <property type="project" value="UniProtKB-KW"/>
</dbReference>
<keyword evidence="6" id="KW-0342">GTP-binding</keyword>
<dbReference type="GO" id="GO:0003924">
    <property type="term" value="F:GTPase activity"/>
    <property type="evidence" value="ECO:0007669"/>
    <property type="project" value="InterPro"/>
</dbReference>
<dbReference type="Pfam" id="PF00009">
    <property type="entry name" value="GTP_EFTU"/>
    <property type="match status" value="1"/>
</dbReference>
<accession>A0A5D8ZX57</accession>
<dbReference type="PROSITE" id="PS00301">
    <property type="entry name" value="G_TR_1"/>
    <property type="match status" value="1"/>
</dbReference>
<dbReference type="CDD" id="cd04095">
    <property type="entry name" value="CysN_NoDQ_III"/>
    <property type="match status" value="1"/>
</dbReference>
<evidence type="ECO:0000313" key="9">
    <source>
        <dbReference type="Proteomes" id="UP000323884"/>
    </source>
</evidence>
<dbReference type="EMBL" id="VTRU01000001">
    <property type="protein sequence ID" value="TZF98642.1"/>
    <property type="molecule type" value="Genomic_DNA"/>
</dbReference>
<geneLocation type="plasmid" evidence="8">
    <name>unnamed1</name>
</geneLocation>
<sequence length="412" mass="46124">MDILRFITAGSVDDGKSTLIGRLLYDSKSILQDQLEVLEKHSKNKNEDGVDLALLTDGLRAEREQGITIDVAYRYFSTAKRKFIIADAPGHVQYTRNMVTGASNSDLMVILIDARKGVIEQTRRHSIIASLLQLKKVAVAINKMDMVDYSEEVFENIKSEYSKIADNLGLNDVSYFPISALKGDNIVSKSSRTDWYDGNSLLEYLEEATLNEEKNNGSRFQVQYVIRPQTEELHDYRGYAGQILSGKFTKGDPIHILPADLTTEITKIEINGIEKEEAFEGQPAVIHLAHDVDVSRGDVFATKEQIPAVEKDLEILLCWLDQKPLQPGNKYLLQQNSRLVKAVVKEVDYKINVNTLIREQADGEVKLNEIVKVKLRTAQPLVYDSFANNKTTGSAILVDETSNSTVAACIIQ</sequence>
<proteinExistence type="predicted"/>